<keyword evidence="4 6" id="KW-0378">Hydrolase</keyword>
<evidence type="ECO:0000256" key="6">
    <source>
        <dbReference type="HAMAP-Rule" id="MF_00265"/>
    </source>
</evidence>
<dbReference type="InterPro" id="IPR022907">
    <property type="entry name" value="VapC_family"/>
</dbReference>
<dbReference type="EC" id="3.1.-.-" evidence="6"/>
<evidence type="ECO:0000256" key="2">
    <source>
        <dbReference type="ARBA" id="ARBA00022722"/>
    </source>
</evidence>
<evidence type="ECO:0000259" key="7">
    <source>
        <dbReference type="Pfam" id="PF01850"/>
    </source>
</evidence>
<name>A0ABW1NVJ4_9ACTN</name>
<keyword evidence="2 6" id="KW-0540">Nuclease</keyword>
<evidence type="ECO:0000313" key="8">
    <source>
        <dbReference type="EMBL" id="MFC6086943.1"/>
    </source>
</evidence>
<accession>A0ABW1NVJ4</accession>
<dbReference type="RefSeq" id="WP_380762641.1">
    <property type="nucleotide sequence ID" value="NZ_JBHSRF010000107.1"/>
</dbReference>
<evidence type="ECO:0000256" key="1">
    <source>
        <dbReference type="ARBA" id="ARBA00022649"/>
    </source>
</evidence>
<evidence type="ECO:0000256" key="5">
    <source>
        <dbReference type="ARBA" id="ARBA00022842"/>
    </source>
</evidence>
<feature type="binding site" evidence="6">
    <location>
        <position position="7"/>
    </location>
    <ligand>
        <name>Mg(2+)</name>
        <dbReference type="ChEBI" id="CHEBI:18420"/>
    </ligand>
</feature>
<feature type="binding site" evidence="6">
    <location>
        <position position="102"/>
    </location>
    <ligand>
        <name>Mg(2+)</name>
        <dbReference type="ChEBI" id="CHEBI:18420"/>
    </ligand>
</feature>
<dbReference type="InterPro" id="IPR029060">
    <property type="entry name" value="PIN-like_dom_sf"/>
</dbReference>
<organism evidence="8 9">
    <name type="scientific">Sphaerisporangium aureirubrum</name>
    <dbReference type="NCBI Taxonomy" id="1544736"/>
    <lineage>
        <taxon>Bacteria</taxon>
        <taxon>Bacillati</taxon>
        <taxon>Actinomycetota</taxon>
        <taxon>Actinomycetes</taxon>
        <taxon>Streptosporangiales</taxon>
        <taxon>Streptosporangiaceae</taxon>
        <taxon>Sphaerisporangium</taxon>
    </lineage>
</organism>
<keyword evidence="6" id="KW-0800">Toxin</keyword>
<dbReference type="Pfam" id="PF01850">
    <property type="entry name" value="PIN"/>
    <property type="match status" value="1"/>
</dbReference>
<feature type="domain" description="PIN" evidence="7">
    <location>
        <begin position="4"/>
        <end position="128"/>
    </location>
</feature>
<dbReference type="InterPro" id="IPR002716">
    <property type="entry name" value="PIN_dom"/>
</dbReference>
<dbReference type="Gene3D" id="3.40.50.1010">
    <property type="entry name" value="5'-nuclease"/>
    <property type="match status" value="1"/>
</dbReference>
<reference evidence="9" key="1">
    <citation type="journal article" date="2019" name="Int. J. Syst. Evol. Microbiol.">
        <title>The Global Catalogue of Microorganisms (GCM) 10K type strain sequencing project: providing services to taxonomists for standard genome sequencing and annotation.</title>
        <authorList>
            <consortium name="The Broad Institute Genomics Platform"/>
            <consortium name="The Broad Institute Genome Sequencing Center for Infectious Disease"/>
            <person name="Wu L."/>
            <person name="Ma J."/>
        </authorList>
    </citation>
    <scope>NUCLEOTIDE SEQUENCE [LARGE SCALE GENOMIC DNA]</scope>
    <source>
        <strain evidence="9">JCM 30346</strain>
    </source>
</reference>
<comment type="caution">
    <text evidence="8">The sequence shown here is derived from an EMBL/GenBank/DDBJ whole genome shotgun (WGS) entry which is preliminary data.</text>
</comment>
<evidence type="ECO:0000256" key="3">
    <source>
        <dbReference type="ARBA" id="ARBA00022723"/>
    </source>
</evidence>
<dbReference type="HAMAP" id="MF_00265">
    <property type="entry name" value="VapC_Nob1"/>
    <property type="match status" value="1"/>
</dbReference>
<proteinExistence type="inferred from homology"/>
<dbReference type="EMBL" id="JBHSRF010000107">
    <property type="protein sequence ID" value="MFC6086943.1"/>
    <property type="molecule type" value="Genomic_DNA"/>
</dbReference>
<dbReference type="Proteomes" id="UP001596137">
    <property type="component" value="Unassembled WGS sequence"/>
</dbReference>
<comment type="function">
    <text evidence="6">Toxic component of a toxin-antitoxin (TA) system. An RNase.</text>
</comment>
<sequence>MKAVVVDTSAILAIFDEAYDEHASIADLLSGTTERLIVSPLIVAEADYMLWSRLGVAAARRFAEDIVSEAYELAEWTADDHAAALAVTGQYQDVKDYIGVADASNVVLADRYRTTRLLTLDQRHFRRLRPLWGADHFVLLPYDS</sequence>
<protein>
    <recommendedName>
        <fullName evidence="6">Ribonuclease VapC</fullName>
        <shortName evidence="6">RNase VapC</shortName>
        <ecNumber evidence="6">3.1.-.-</ecNumber>
    </recommendedName>
    <alternativeName>
        <fullName evidence="6">Toxin VapC</fullName>
    </alternativeName>
</protein>
<keyword evidence="1 6" id="KW-1277">Toxin-antitoxin system</keyword>
<keyword evidence="3 6" id="KW-0479">Metal-binding</keyword>
<comment type="similarity">
    <text evidence="6">Belongs to the PINc/VapC protein family.</text>
</comment>
<dbReference type="SUPFAM" id="SSF88723">
    <property type="entry name" value="PIN domain-like"/>
    <property type="match status" value="1"/>
</dbReference>
<evidence type="ECO:0000256" key="4">
    <source>
        <dbReference type="ARBA" id="ARBA00022801"/>
    </source>
</evidence>
<keyword evidence="5 6" id="KW-0460">Magnesium</keyword>
<keyword evidence="9" id="KW-1185">Reference proteome</keyword>
<comment type="cofactor">
    <cofactor evidence="6">
        <name>Mg(2+)</name>
        <dbReference type="ChEBI" id="CHEBI:18420"/>
    </cofactor>
</comment>
<gene>
    <name evidence="6" type="primary">vapC</name>
    <name evidence="8" type="ORF">ACFP1K_37660</name>
</gene>
<evidence type="ECO:0000313" key="9">
    <source>
        <dbReference type="Proteomes" id="UP001596137"/>
    </source>
</evidence>